<proteinExistence type="predicted"/>
<comment type="caution">
    <text evidence="1">The sequence shown here is derived from an EMBL/GenBank/DDBJ whole genome shotgun (WGS) entry which is preliminary data.</text>
</comment>
<dbReference type="EMBL" id="LAZR01049950">
    <property type="protein sequence ID" value="KKK88442.1"/>
    <property type="molecule type" value="Genomic_DNA"/>
</dbReference>
<evidence type="ECO:0000313" key="1">
    <source>
        <dbReference type="EMBL" id="KKK88442.1"/>
    </source>
</evidence>
<accession>A0A0F8Z3X0</accession>
<organism evidence="1">
    <name type="scientific">marine sediment metagenome</name>
    <dbReference type="NCBI Taxonomy" id="412755"/>
    <lineage>
        <taxon>unclassified sequences</taxon>
        <taxon>metagenomes</taxon>
        <taxon>ecological metagenomes</taxon>
    </lineage>
</organism>
<name>A0A0F8Z3X0_9ZZZZ</name>
<feature type="non-terminal residue" evidence="1">
    <location>
        <position position="1"/>
    </location>
</feature>
<sequence length="325" mass="34620">LTTLVVGGAITATGGGSANWNTAYGWGDHASGGYAASSHNHAAADITSGVLAAARISTTTNTVTAAANLSQFNRWGANYDMDLMMTSGFFAGFGTMTNGPTAMTYDPIIVSRNIDTGGQLVLPRTANRPLAYRGWSSSGIFTNWQYTAWGDAPDQIENPMYFQAAVYFGGDTIGHFEAVSGNYGSVQCDGAEGSSGTWRGYSIGGRHVFMDDGINTCGIFNDTENHWLIYCTDQGLVRLYYNNSVKLATTNIGVYITGELHTSGVIELGHTSDTTISRKSAGKVEIENKPIIKHTDTSYDSGEVTFSTSGPTGGNNGDIWFEYTL</sequence>
<dbReference type="AlphaFoldDB" id="A0A0F8Z3X0"/>
<reference evidence="1" key="1">
    <citation type="journal article" date="2015" name="Nature">
        <title>Complex archaea that bridge the gap between prokaryotes and eukaryotes.</title>
        <authorList>
            <person name="Spang A."/>
            <person name="Saw J.H."/>
            <person name="Jorgensen S.L."/>
            <person name="Zaremba-Niedzwiedzka K."/>
            <person name="Martijn J."/>
            <person name="Lind A.E."/>
            <person name="van Eijk R."/>
            <person name="Schleper C."/>
            <person name="Guy L."/>
            <person name="Ettema T.J."/>
        </authorList>
    </citation>
    <scope>NUCLEOTIDE SEQUENCE</scope>
</reference>
<protein>
    <submittedName>
        <fullName evidence="1">Uncharacterized protein</fullName>
    </submittedName>
</protein>
<gene>
    <name evidence="1" type="ORF">LCGC14_2743120</name>
</gene>